<dbReference type="PANTHER" id="PTHR47874">
    <property type="entry name" value="EXPRESSED PROTEIN"/>
    <property type="match status" value="1"/>
</dbReference>
<evidence type="ECO:0000256" key="1">
    <source>
        <dbReference type="ARBA" id="ARBA00007626"/>
    </source>
</evidence>
<keyword evidence="2" id="KW-0677">Repeat</keyword>
<evidence type="ECO:0000256" key="2">
    <source>
        <dbReference type="ARBA" id="ARBA00022737"/>
    </source>
</evidence>
<dbReference type="PANTHER" id="PTHR47874:SF4">
    <property type="entry name" value="EXPRESSED PROTEIN"/>
    <property type="match status" value="1"/>
</dbReference>
<dbReference type="Pfam" id="PF13812">
    <property type="entry name" value="PPR_3"/>
    <property type="match status" value="1"/>
</dbReference>
<reference evidence="4 5" key="1">
    <citation type="journal article" date="2014" name="Nature">
        <title>The genome of the recently domesticated crop plant sugar beet (Beta vulgaris).</title>
        <authorList>
            <person name="Dohm J.C."/>
            <person name="Minoche A.E."/>
            <person name="Holtgrawe D."/>
            <person name="Capella-Gutierrez S."/>
            <person name="Zakrzewski F."/>
            <person name="Tafer H."/>
            <person name="Rupp O."/>
            <person name="Sorensen T.R."/>
            <person name="Stracke R."/>
            <person name="Reinhardt R."/>
            <person name="Goesmann A."/>
            <person name="Kraft T."/>
            <person name="Schulz B."/>
            <person name="Stadler P.F."/>
            <person name="Schmidt T."/>
            <person name="Gabaldon T."/>
            <person name="Lehrach H."/>
            <person name="Weisshaar B."/>
            <person name="Himmelbauer H."/>
        </authorList>
    </citation>
    <scope>NUCLEOTIDE SEQUENCE [LARGE SCALE GENOMIC DNA]</scope>
    <source>
        <tissue evidence="4">Taproot</tissue>
    </source>
</reference>
<feature type="repeat" description="PPR" evidence="3">
    <location>
        <begin position="107"/>
        <end position="141"/>
    </location>
</feature>
<dbReference type="InterPro" id="IPR011990">
    <property type="entry name" value="TPR-like_helical_dom_sf"/>
</dbReference>
<dbReference type="Gramene" id="KMT18151">
    <property type="protein sequence ID" value="KMT18151"/>
    <property type="gene ID" value="BVRB_2g031800"/>
</dbReference>
<dbReference type="OMA" id="EKVICSY"/>
<dbReference type="Pfam" id="PF01535">
    <property type="entry name" value="PPR"/>
    <property type="match status" value="2"/>
</dbReference>
<dbReference type="GO" id="GO:0003729">
    <property type="term" value="F:mRNA binding"/>
    <property type="evidence" value="ECO:0007669"/>
    <property type="project" value="InterPro"/>
</dbReference>
<evidence type="ECO:0008006" key="6">
    <source>
        <dbReference type="Google" id="ProtNLM"/>
    </source>
</evidence>
<proteinExistence type="inferred from homology"/>
<dbReference type="eggNOG" id="KOG4197">
    <property type="taxonomic scope" value="Eukaryota"/>
</dbReference>
<protein>
    <recommendedName>
        <fullName evidence="6">Pentacotripeptide-repeat region of PRORP domain-containing protein</fullName>
    </recommendedName>
</protein>
<keyword evidence="5" id="KW-1185">Reference proteome</keyword>
<organism evidence="4 5">
    <name type="scientific">Beta vulgaris subsp. vulgaris</name>
    <name type="common">Beet</name>
    <dbReference type="NCBI Taxonomy" id="3555"/>
    <lineage>
        <taxon>Eukaryota</taxon>
        <taxon>Viridiplantae</taxon>
        <taxon>Streptophyta</taxon>
        <taxon>Embryophyta</taxon>
        <taxon>Tracheophyta</taxon>
        <taxon>Spermatophyta</taxon>
        <taxon>Magnoliopsida</taxon>
        <taxon>eudicotyledons</taxon>
        <taxon>Gunneridae</taxon>
        <taxon>Pentapetalae</taxon>
        <taxon>Caryophyllales</taxon>
        <taxon>Chenopodiaceae</taxon>
        <taxon>Betoideae</taxon>
        <taxon>Beta</taxon>
    </lineage>
</organism>
<sequence length="423" mass="47480">MMSFVRRVLASTTKGLCSTPQISIKLPNLQLPICNYHSIPNNLLHKLIKEPNSRIKIILDSEENSTLNSFGFSWNALLAALNSSSTSKANLALEWRLENLLKHNERNQELYTELMSLCGETRNLELAMRIFMAMESVGLKPTSDNFNSLISVSLSVRNELTALSLFEIMGRSEDYKPNAKTYNPFISMYAKLGNVKVMQSWASAKRAAGFPADLQSYESLISGCVKAKSLDIAEKYYEEMVSSGFIPNVHILEKMVDGFCEQKDLGRTRDFLLYMIDNGWAISSHIADRLSGLYSVLGKIEGIEDLLQILTASNGSPEVLSRVYCAIISMHARADRLDDMEYAVGRMLKQGISFKSADDVKIVIRSYFKRAAYDRLELFLEHIKGSYQFTKSTCDLLVTGYHEAGLSDKLDMLLKELNLCGSS</sequence>
<dbReference type="NCBIfam" id="TIGR00756">
    <property type="entry name" value="PPR"/>
    <property type="match status" value="3"/>
</dbReference>
<dbReference type="EMBL" id="KQ090038">
    <property type="protein sequence ID" value="KMT18151.1"/>
    <property type="molecule type" value="Genomic_DNA"/>
</dbReference>
<evidence type="ECO:0000313" key="4">
    <source>
        <dbReference type="EMBL" id="KMT18151.1"/>
    </source>
</evidence>
<accession>A0A0J8FQU2</accession>
<dbReference type="Gene3D" id="1.25.40.10">
    <property type="entry name" value="Tetratricopeptide repeat domain"/>
    <property type="match status" value="2"/>
</dbReference>
<dbReference type="AlphaFoldDB" id="A0A0J8FQU2"/>
<evidence type="ECO:0000256" key="3">
    <source>
        <dbReference type="PROSITE-ProRule" id="PRU00708"/>
    </source>
</evidence>
<dbReference type="InterPro" id="IPR044179">
    <property type="entry name" value="PPR5-like"/>
</dbReference>
<evidence type="ECO:0000313" key="5">
    <source>
        <dbReference type="Proteomes" id="UP000035740"/>
    </source>
</evidence>
<feature type="repeat" description="PPR" evidence="3">
    <location>
        <begin position="213"/>
        <end position="247"/>
    </location>
</feature>
<name>A0A0J8FQU2_BETVV</name>
<dbReference type="PROSITE" id="PS51375">
    <property type="entry name" value="PPR"/>
    <property type="match status" value="2"/>
</dbReference>
<dbReference type="OrthoDB" id="411857at2759"/>
<dbReference type="Proteomes" id="UP000035740">
    <property type="component" value="Chromosome 2"/>
</dbReference>
<dbReference type="InterPro" id="IPR002885">
    <property type="entry name" value="PPR_rpt"/>
</dbReference>
<gene>
    <name evidence="4" type="ORF">BVRB_2g031800</name>
</gene>
<comment type="similarity">
    <text evidence="1">Belongs to the PPR family. P subfamily.</text>
</comment>
<dbReference type="KEGG" id="bvg:104884835"/>